<feature type="coiled-coil region" evidence="1">
    <location>
        <begin position="108"/>
        <end position="135"/>
    </location>
</feature>
<accession>A0ABN8R9W3</accession>
<feature type="region of interest" description="Disordered" evidence="2">
    <location>
        <begin position="222"/>
        <end position="297"/>
    </location>
</feature>
<keyword evidence="1" id="KW-0175">Coiled coil</keyword>
<feature type="compositionally biased region" description="Low complexity" evidence="2">
    <location>
        <begin position="261"/>
        <end position="276"/>
    </location>
</feature>
<comment type="caution">
    <text evidence="3">The sequence shown here is derived from an EMBL/GenBank/DDBJ whole genome shotgun (WGS) entry which is preliminary data.</text>
</comment>
<feature type="region of interest" description="Disordered" evidence="2">
    <location>
        <begin position="1"/>
        <end position="35"/>
    </location>
</feature>
<evidence type="ECO:0000256" key="2">
    <source>
        <dbReference type="SAM" id="MobiDB-lite"/>
    </source>
</evidence>
<keyword evidence="4" id="KW-1185">Reference proteome</keyword>
<feature type="compositionally biased region" description="Basic residues" evidence="2">
    <location>
        <begin position="286"/>
        <end position="297"/>
    </location>
</feature>
<evidence type="ECO:0000313" key="4">
    <source>
        <dbReference type="Proteomes" id="UP001159427"/>
    </source>
</evidence>
<name>A0ABN8R9W3_9CNID</name>
<reference evidence="3 4" key="1">
    <citation type="submission" date="2022-05" db="EMBL/GenBank/DDBJ databases">
        <authorList>
            <consortium name="Genoscope - CEA"/>
            <person name="William W."/>
        </authorList>
    </citation>
    <scope>NUCLEOTIDE SEQUENCE [LARGE SCALE GENOMIC DNA]</scope>
</reference>
<sequence>MANATGNICSGPKRPRPSDSSDPEPNPVYSSPSSLDSTIETVLRKAVRMRVDADKAHSSLIGRIKLLEEHAAQGTSPSGLRIKKVQAKGQNVEALQAKFDGIIREAEVQLLEATIDHLRSEVKDHQEAIRATTANIDGTIARWKEQLLKNDISNAKATSLVEAAVAFVEKLSKDTAVSQASKALQAEITRTAKNRSQAMMDDSEVFVASEESIRDIIRNELRGLTSGTTSPNEENRQRKVSISERRNNGKSKGKSRRSRSTSRGQAQQRQRSTSAKRSNRPQKWSKNSRGKGSGHVK</sequence>
<dbReference type="EMBL" id="CALNXI010001709">
    <property type="protein sequence ID" value="CAH3175452.1"/>
    <property type="molecule type" value="Genomic_DNA"/>
</dbReference>
<protein>
    <submittedName>
        <fullName evidence="3">Uncharacterized protein</fullName>
    </submittedName>
</protein>
<feature type="compositionally biased region" description="Basic and acidic residues" evidence="2">
    <location>
        <begin position="233"/>
        <end position="247"/>
    </location>
</feature>
<organism evidence="3 4">
    <name type="scientific">Porites evermanni</name>
    <dbReference type="NCBI Taxonomy" id="104178"/>
    <lineage>
        <taxon>Eukaryota</taxon>
        <taxon>Metazoa</taxon>
        <taxon>Cnidaria</taxon>
        <taxon>Anthozoa</taxon>
        <taxon>Hexacorallia</taxon>
        <taxon>Scleractinia</taxon>
        <taxon>Fungiina</taxon>
        <taxon>Poritidae</taxon>
        <taxon>Porites</taxon>
    </lineage>
</organism>
<proteinExistence type="predicted"/>
<evidence type="ECO:0000256" key="1">
    <source>
        <dbReference type="SAM" id="Coils"/>
    </source>
</evidence>
<feature type="compositionally biased region" description="Basic residues" evidence="2">
    <location>
        <begin position="248"/>
        <end position="260"/>
    </location>
</feature>
<evidence type="ECO:0000313" key="3">
    <source>
        <dbReference type="EMBL" id="CAH3175452.1"/>
    </source>
</evidence>
<dbReference type="Proteomes" id="UP001159427">
    <property type="component" value="Unassembled WGS sequence"/>
</dbReference>
<gene>
    <name evidence="3" type="ORF">PEVE_00010129</name>
</gene>